<feature type="compositionally biased region" description="Polar residues" evidence="1">
    <location>
        <begin position="149"/>
        <end position="162"/>
    </location>
</feature>
<feature type="signal peptide" evidence="2">
    <location>
        <begin position="1"/>
        <end position="18"/>
    </location>
</feature>
<feature type="compositionally biased region" description="Basic and acidic residues" evidence="1">
    <location>
        <begin position="235"/>
        <end position="288"/>
    </location>
</feature>
<gene>
    <name evidence="3" type="ORF">PoB_007391000</name>
</gene>
<accession>A0AAV4DTU9</accession>
<organism evidence="3 4">
    <name type="scientific">Plakobranchus ocellatus</name>
    <dbReference type="NCBI Taxonomy" id="259542"/>
    <lineage>
        <taxon>Eukaryota</taxon>
        <taxon>Metazoa</taxon>
        <taxon>Spiralia</taxon>
        <taxon>Lophotrochozoa</taxon>
        <taxon>Mollusca</taxon>
        <taxon>Gastropoda</taxon>
        <taxon>Heterobranchia</taxon>
        <taxon>Euthyneura</taxon>
        <taxon>Panpulmonata</taxon>
        <taxon>Sacoglossa</taxon>
        <taxon>Placobranchoidea</taxon>
        <taxon>Plakobranchidae</taxon>
        <taxon>Plakobranchus</taxon>
    </lineage>
</organism>
<feature type="compositionally biased region" description="Pro residues" evidence="1">
    <location>
        <begin position="117"/>
        <end position="137"/>
    </location>
</feature>
<reference evidence="3 4" key="1">
    <citation type="journal article" date="2021" name="Elife">
        <title>Chloroplast acquisition without the gene transfer in kleptoplastic sea slugs, Plakobranchus ocellatus.</title>
        <authorList>
            <person name="Maeda T."/>
            <person name="Takahashi S."/>
            <person name="Yoshida T."/>
            <person name="Shimamura S."/>
            <person name="Takaki Y."/>
            <person name="Nagai Y."/>
            <person name="Toyoda A."/>
            <person name="Suzuki Y."/>
            <person name="Arimoto A."/>
            <person name="Ishii H."/>
            <person name="Satoh N."/>
            <person name="Nishiyama T."/>
            <person name="Hasebe M."/>
            <person name="Maruyama T."/>
            <person name="Minagawa J."/>
            <person name="Obokata J."/>
            <person name="Shigenobu S."/>
        </authorList>
    </citation>
    <scope>NUCLEOTIDE SEQUENCE [LARGE SCALE GENOMIC DNA]</scope>
</reference>
<feature type="region of interest" description="Disordered" evidence="1">
    <location>
        <begin position="217"/>
        <end position="322"/>
    </location>
</feature>
<evidence type="ECO:0000313" key="3">
    <source>
        <dbReference type="EMBL" id="GFO47405.1"/>
    </source>
</evidence>
<keyword evidence="2" id="KW-0732">Signal</keyword>
<sequence>MLFCLLLHASHLIQPLDQAHFGSLKSAWGEASRQHIFHTGEGVGLDSFAGVFHRAWEKSATKEMVEKSFEAAGIYPLNPERVLLAGKLEHGAVFQKQAPSNAPRDTPHVDDQTSTPTPSPPIPTALPPIPSDNPTPPTLRTWCLPLPQIPSNNASFPSSLQEHTGLFSSPAPPTSPSFTMSETVKAMTVEQLIALGAYTVFIQEEIGSRKSMDFLDRLSSTQPQPAEWRSLQKKKNLDNEEAERKKKEKKELAREKKRHQGEEKEAQKRRKEEALVEKKKKNKEEMNAKKVNAKRKKELERVKMKMKKGKRSSYVSSSDSDKEVMEMFMSDIGEEDEVGESKNSDNVLGVGQSGNQVSFGFNVKSALYGGTAATST</sequence>
<protein>
    <submittedName>
        <fullName evidence="3">19.5g1 protein</fullName>
    </submittedName>
</protein>
<evidence type="ECO:0000313" key="4">
    <source>
        <dbReference type="Proteomes" id="UP000735302"/>
    </source>
</evidence>
<dbReference type="EMBL" id="BLXT01008305">
    <property type="protein sequence ID" value="GFO47405.1"/>
    <property type="molecule type" value="Genomic_DNA"/>
</dbReference>
<evidence type="ECO:0000256" key="2">
    <source>
        <dbReference type="SAM" id="SignalP"/>
    </source>
</evidence>
<keyword evidence="4" id="KW-1185">Reference proteome</keyword>
<dbReference type="AlphaFoldDB" id="A0AAV4DTU9"/>
<dbReference type="Proteomes" id="UP000735302">
    <property type="component" value="Unassembled WGS sequence"/>
</dbReference>
<proteinExistence type="predicted"/>
<feature type="chain" id="PRO_5043349121" evidence="2">
    <location>
        <begin position="19"/>
        <end position="376"/>
    </location>
</feature>
<name>A0AAV4DTU9_9GAST</name>
<feature type="region of interest" description="Disordered" evidence="1">
    <location>
        <begin position="97"/>
        <end position="179"/>
    </location>
</feature>
<comment type="caution">
    <text evidence="3">The sequence shown here is derived from an EMBL/GenBank/DDBJ whole genome shotgun (WGS) entry which is preliminary data.</text>
</comment>
<evidence type="ECO:0000256" key="1">
    <source>
        <dbReference type="SAM" id="MobiDB-lite"/>
    </source>
</evidence>